<comment type="caution">
    <text evidence="2">The sequence shown here is derived from an EMBL/GenBank/DDBJ whole genome shotgun (WGS) entry which is preliminary data.</text>
</comment>
<evidence type="ECO:0000256" key="1">
    <source>
        <dbReference type="SAM" id="MobiDB-lite"/>
    </source>
</evidence>
<reference evidence="2 3" key="1">
    <citation type="journal article" date="2015" name="Genome Biol. Evol.">
        <title>Comparative Genomics of a Bacterivorous Green Alga Reveals Evolutionary Causalities and Consequences of Phago-Mixotrophic Mode of Nutrition.</title>
        <authorList>
            <person name="Burns J.A."/>
            <person name="Paasch A."/>
            <person name="Narechania A."/>
            <person name="Kim E."/>
        </authorList>
    </citation>
    <scope>NUCLEOTIDE SEQUENCE [LARGE SCALE GENOMIC DNA]</scope>
    <source>
        <strain evidence="2 3">PLY_AMNH</strain>
    </source>
</reference>
<dbReference type="Proteomes" id="UP001190700">
    <property type="component" value="Unassembled WGS sequence"/>
</dbReference>
<evidence type="ECO:0000313" key="2">
    <source>
        <dbReference type="EMBL" id="KAK3265697.1"/>
    </source>
</evidence>
<dbReference type="AlphaFoldDB" id="A0AAE0KYU6"/>
<gene>
    <name evidence="2" type="ORF">CYMTET_25644</name>
</gene>
<organism evidence="2 3">
    <name type="scientific">Cymbomonas tetramitiformis</name>
    <dbReference type="NCBI Taxonomy" id="36881"/>
    <lineage>
        <taxon>Eukaryota</taxon>
        <taxon>Viridiplantae</taxon>
        <taxon>Chlorophyta</taxon>
        <taxon>Pyramimonadophyceae</taxon>
        <taxon>Pyramimonadales</taxon>
        <taxon>Pyramimonadaceae</taxon>
        <taxon>Cymbomonas</taxon>
    </lineage>
</organism>
<evidence type="ECO:0000313" key="3">
    <source>
        <dbReference type="Proteomes" id="UP001190700"/>
    </source>
</evidence>
<feature type="region of interest" description="Disordered" evidence="1">
    <location>
        <begin position="231"/>
        <end position="258"/>
    </location>
</feature>
<dbReference type="EMBL" id="LGRX02013741">
    <property type="protein sequence ID" value="KAK3265697.1"/>
    <property type="molecule type" value="Genomic_DNA"/>
</dbReference>
<keyword evidence="3" id="KW-1185">Reference proteome</keyword>
<name>A0AAE0KYU6_9CHLO</name>
<sequence length="258" mass="29062">MFSRIRYVICLKNIQKRGRERNNLLRHADRTPTHLDIVIFKDVKAFNMPLGDTSPYLKSKVDSSYARLSDLEYRMEALSARSSPNSAALLSPRSWQLLRNWTRLIAHGLEKLGGSSKGTARHNCSFPEADKTNKVVRLPNRELGREEILSRTTPQGLVQLNQPSRLTSPQRFLRTYSSQDVTVTPQLHISSPPGDASPPYVQRVLPTEERCKHVTDCRSSGQLQNSTLELGASEICQRRPERSIAPPPLQPSASIKDP</sequence>
<protein>
    <submittedName>
        <fullName evidence="2">Uncharacterized protein</fullName>
    </submittedName>
</protein>
<accession>A0AAE0KYU6</accession>
<proteinExistence type="predicted"/>